<dbReference type="GO" id="GO:0004239">
    <property type="term" value="F:initiator methionyl aminopeptidase activity"/>
    <property type="evidence" value="ECO:0007669"/>
    <property type="project" value="UniProtKB-UniRule"/>
</dbReference>
<keyword evidence="4 6" id="KW-0479">Metal-binding</keyword>
<feature type="binding site" evidence="6">
    <location>
        <position position="183"/>
    </location>
    <ligand>
        <name>substrate</name>
    </ligand>
</feature>
<comment type="similarity">
    <text evidence="6">Belongs to the peptidase M24A family. Methionine aminopeptidase type 1 subfamily.</text>
</comment>
<evidence type="ECO:0000256" key="7">
    <source>
        <dbReference type="RuleBase" id="RU003653"/>
    </source>
</evidence>
<evidence type="ECO:0000256" key="4">
    <source>
        <dbReference type="ARBA" id="ARBA00022723"/>
    </source>
</evidence>
<evidence type="ECO:0000259" key="8">
    <source>
        <dbReference type="Pfam" id="PF00557"/>
    </source>
</evidence>
<feature type="binding site" evidence="6">
    <location>
        <position position="176"/>
    </location>
    <ligand>
        <name>a divalent metal cation</name>
        <dbReference type="ChEBI" id="CHEBI:60240"/>
        <label>2</label>
        <note>catalytic</note>
    </ligand>
</feature>
<comment type="catalytic activity">
    <reaction evidence="6 7">
        <text>Release of N-terminal amino acids, preferentially methionine, from peptides and arylamides.</text>
        <dbReference type="EC" id="3.4.11.18"/>
    </reaction>
</comment>
<evidence type="ECO:0000313" key="10">
    <source>
        <dbReference type="Proteomes" id="UP000579945"/>
    </source>
</evidence>
<dbReference type="GeneID" id="95387450"/>
<dbReference type="SUPFAM" id="SSF55920">
    <property type="entry name" value="Creatinase/aminopeptidase"/>
    <property type="match status" value="1"/>
</dbReference>
<dbReference type="PRINTS" id="PR00599">
    <property type="entry name" value="MAPEPTIDASE"/>
</dbReference>
<protein>
    <recommendedName>
        <fullName evidence="6 7">Methionine aminopeptidase</fullName>
        <shortName evidence="6">MAP</shortName>
        <shortName evidence="6">MetAP</shortName>
        <ecNumber evidence="6 7">3.4.11.18</ecNumber>
    </recommendedName>
    <alternativeName>
        <fullName evidence="6">Peptidase M</fullName>
    </alternativeName>
</protein>
<gene>
    <name evidence="6" type="primary">map</name>
    <name evidence="9" type="ORF">FHR33_000847</name>
</gene>
<dbReference type="GO" id="GO:0005829">
    <property type="term" value="C:cytosol"/>
    <property type="evidence" value="ECO:0007669"/>
    <property type="project" value="TreeGrafter"/>
</dbReference>
<keyword evidence="2 6" id="KW-0031">Aminopeptidase</keyword>
<dbReference type="RefSeq" id="WP_312895356.1">
    <property type="nucleotide sequence ID" value="NZ_JACIBV010000001.1"/>
</dbReference>
<dbReference type="HAMAP" id="MF_01974">
    <property type="entry name" value="MetAP_1"/>
    <property type="match status" value="1"/>
</dbReference>
<name>A0A7W5YL95_9ACTN</name>
<dbReference type="InterPro" id="IPR036005">
    <property type="entry name" value="Creatinase/aminopeptidase-like"/>
</dbReference>
<dbReference type="Gene3D" id="3.90.230.10">
    <property type="entry name" value="Creatinase/methionine aminopeptidase superfamily"/>
    <property type="match status" value="1"/>
</dbReference>
<comment type="subunit">
    <text evidence="6">Monomer.</text>
</comment>
<comment type="function">
    <text evidence="1 6">Removes the N-terminal methionine from nascent proteins. The N-terminal methionine is often cleaved when the second residue in the primary sequence is small and uncharged (Met-Ala-, Cys, Gly, Pro, Ser, Thr, or Val). Requires deformylation of the N(alpha)-formylated initiator methionine before it can be hydrolyzed.</text>
</comment>
<keyword evidence="10" id="KW-1185">Reference proteome</keyword>
<dbReference type="GO" id="GO:0006508">
    <property type="term" value="P:proteolysis"/>
    <property type="evidence" value="ECO:0007669"/>
    <property type="project" value="UniProtKB-KW"/>
</dbReference>
<feature type="binding site" evidence="6">
    <location>
        <position position="110"/>
    </location>
    <ligand>
        <name>a divalent metal cation</name>
        <dbReference type="ChEBI" id="CHEBI:60240"/>
        <label>1</label>
    </ligand>
</feature>
<dbReference type="InterPro" id="IPR000994">
    <property type="entry name" value="Pept_M24"/>
</dbReference>
<accession>A0A7W5YL95</accession>
<keyword evidence="5 6" id="KW-0378">Hydrolase</keyword>
<organism evidence="9 10">
    <name type="scientific">Nonomuraea dietziae</name>
    <dbReference type="NCBI Taxonomy" id="65515"/>
    <lineage>
        <taxon>Bacteria</taxon>
        <taxon>Bacillati</taxon>
        <taxon>Actinomycetota</taxon>
        <taxon>Actinomycetes</taxon>
        <taxon>Streptosporangiales</taxon>
        <taxon>Streptosporangiaceae</taxon>
        <taxon>Nonomuraea</taxon>
    </lineage>
</organism>
<evidence type="ECO:0000256" key="3">
    <source>
        <dbReference type="ARBA" id="ARBA00022670"/>
    </source>
</evidence>
<sequence>MEIKTDNELAAMREAGRVVARALKAVSEHAAVGVRLTELDAVAADVIDEVGARPAFLHCHPDFAPTSFAAVICASVNDAIVHGIPDGYRLREGDLLSVDCGAWLDGWAADAADAAVSVVVGTPRPDDVALIEASERALAAGVAAAVPGNRIGDIGHAIGQVAGGAGYGTPPDFGGHGIGRRMHEDPAVPNRGRPGRGMVLRHGMVPAIEPMFVAGGDGRYRVAPDGWRLHSVSGARAAHSEHTVAVTDDGPRVLALP</sequence>
<proteinExistence type="inferred from homology"/>
<comment type="cofactor">
    <cofactor evidence="6">
        <name>Co(2+)</name>
        <dbReference type="ChEBI" id="CHEBI:48828"/>
    </cofactor>
    <cofactor evidence="6">
        <name>Zn(2+)</name>
        <dbReference type="ChEBI" id="CHEBI:29105"/>
    </cofactor>
    <cofactor evidence="6">
        <name>Mn(2+)</name>
        <dbReference type="ChEBI" id="CHEBI:29035"/>
    </cofactor>
    <cofactor evidence="6">
        <name>Fe(2+)</name>
        <dbReference type="ChEBI" id="CHEBI:29033"/>
    </cofactor>
    <text evidence="6">Binds 2 divalent metal cations per subunit. Has a high-affinity and a low affinity metal-binding site. The true nature of the physiological cofactor is under debate. The enzyme is active with cobalt, zinc, manganese or divalent iron ions. Most likely, methionine aminopeptidases function as mononuclear Fe(2+)-metalloproteases under physiological conditions, and the catalytically relevant metal-binding site has been assigned to the histidine-containing high-affinity site.</text>
</comment>
<dbReference type="PANTHER" id="PTHR43330">
    <property type="entry name" value="METHIONINE AMINOPEPTIDASE"/>
    <property type="match status" value="1"/>
</dbReference>
<keyword evidence="3 6" id="KW-0645">Protease</keyword>
<feature type="binding site" evidence="6">
    <location>
        <position position="209"/>
    </location>
    <ligand>
        <name>a divalent metal cation</name>
        <dbReference type="ChEBI" id="CHEBI:60240"/>
        <label>2</label>
        <note>catalytic</note>
    </ligand>
</feature>
<dbReference type="EMBL" id="JACIBV010000001">
    <property type="protein sequence ID" value="MBB3724987.1"/>
    <property type="molecule type" value="Genomic_DNA"/>
</dbReference>
<dbReference type="PANTHER" id="PTHR43330:SF27">
    <property type="entry name" value="METHIONINE AMINOPEPTIDASE"/>
    <property type="match status" value="1"/>
</dbReference>
<feature type="binding site" evidence="6">
    <location>
        <position position="82"/>
    </location>
    <ligand>
        <name>substrate</name>
    </ligand>
</feature>
<feature type="domain" description="Peptidase M24" evidence="8">
    <location>
        <begin position="11"/>
        <end position="248"/>
    </location>
</feature>
<dbReference type="Proteomes" id="UP000579945">
    <property type="component" value="Unassembled WGS sequence"/>
</dbReference>
<evidence type="ECO:0000256" key="6">
    <source>
        <dbReference type="HAMAP-Rule" id="MF_01974"/>
    </source>
</evidence>
<evidence type="ECO:0000256" key="1">
    <source>
        <dbReference type="ARBA" id="ARBA00002521"/>
    </source>
</evidence>
<dbReference type="NCBIfam" id="TIGR00500">
    <property type="entry name" value="met_pdase_I"/>
    <property type="match status" value="1"/>
</dbReference>
<evidence type="ECO:0000256" key="2">
    <source>
        <dbReference type="ARBA" id="ARBA00022438"/>
    </source>
</evidence>
<feature type="binding site" evidence="6">
    <location>
        <position position="241"/>
    </location>
    <ligand>
        <name>a divalent metal cation</name>
        <dbReference type="ChEBI" id="CHEBI:60240"/>
        <label>1</label>
    </ligand>
</feature>
<dbReference type="Pfam" id="PF00557">
    <property type="entry name" value="Peptidase_M24"/>
    <property type="match status" value="1"/>
</dbReference>
<dbReference type="InterPro" id="IPR002467">
    <property type="entry name" value="Pept_M24A_MAP1"/>
</dbReference>
<evidence type="ECO:0000256" key="5">
    <source>
        <dbReference type="ARBA" id="ARBA00022801"/>
    </source>
</evidence>
<feature type="binding site" evidence="6">
    <location>
        <position position="241"/>
    </location>
    <ligand>
        <name>a divalent metal cation</name>
        <dbReference type="ChEBI" id="CHEBI:60240"/>
        <label>2</label>
        <note>catalytic</note>
    </ligand>
</feature>
<comment type="caution">
    <text evidence="9">The sequence shown here is derived from an EMBL/GenBank/DDBJ whole genome shotgun (WGS) entry which is preliminary data.</text>
</comment>
<reference evidence="9 10" key="1">
    <citation type="submission" date="2020-08" db="EMBL/GenBank/DDBJ databases">
        <title>Sequencing the genomes of 1000 actinobacteria strains.</title>
        <authorList>
            <person name="Klenk H.-P."/>
        </authorList>
    </citation>
    <scope>NUCLEOTIDE SEQUENCE [LARGE SCALE GENOMIC DNA]</scope>
    <source>
        <strain evidence="9 10">DSM 44320</strain>
    </source>
</reference>
<feature type="binding site" evidence="6">
    <location>
        <position position="99"/>
    </location>
    <ligand>
        <name>a divalent metal cation</name>
        <dbReference type="ChEBI" id="CHEBI:60240"/>
        <label>1</label>
    </ligand>
</feature>
<evidence type="ECO:0000313" key="9">
    <source>
        <dbReference type="EMBL" id="MBB3724987.1"/>
    </source>
</evidence>
<dbReference type="InterPro" id="IPR001714">
    <property type="entry name" value="Pept_M24_MAP"/>
</dbReference>
<dbReference type="AlphaFoldDB" id="A0A7W5YL95"/>
<feature type="binding site" evidence="6">
    <location>
        <position position="110"/>
    </location>
    <ligand>
        <name>a divalent metal cation</name>
        <dbReference type="ChEBI" id="CHEBI:60240"/>
        <label>2</label>
        <note>catalytic</note>
    </ligand>
</feature>
<dbReference type="GO" id="GO:0070006">
    <property type="term" value="F:metalloaminopeptidase activity"/>
    <property type="evidence" value="ECO:0007669"/>
    <property type="project" value="UniProtKB-UniRule"/>
</dbReference>
<dbReference type="GO" id="GO:0046872">
    <property type="term" value="F:metal ion binding"/>
    <property type="evidence" value="ECO:0007669"/>
    <property type="project" value="UniProtKB-UniRule"/>
</dbReference>
<dbReference type="EC" id="3.4.11.18" evidence="6 7"/>